<dbReference type="HOGENOM" id="CLU_2245676_0_0_6"/>
<dbReference type="KEGG" id="dja:HY57_13180"/>
<sequence>MTAYVERMNNIVIEWSKPGFTADHELWLARIVEPHVTGNFATLVHMRIDGQWHLFWYPSTDSSKNKSFEIGSREKGTAWVEKWASHHGTTLRPSPQGHPGHCAFSSYEIRRL</sequence>
<dbReference type="Proteomes" id="UP000027987">
    <property type="component" value="Chromosome"/>
</dbReference>
<gene>
    <name evidence="1" type="ORF">HY57_13180</name>
</gene>
<dbReference type="STRING" id="1217721.HY57_13180"/>
<evidence type="ECO:0000313" key="1">
    <source>
        <dbReference type="EMBL" id="AIF48144.1"/>
    </source>
</evidence>
<keyword evidence="2" id="KW-1185">Reference proteome</keyword>
<organism evidence="1 2">
    <name type="scientific">Dyella japonica A8</name>
    <dbReference type="NCBI Taxonomy" id="1217721"/>
    <lineage>
        <taxon>Bacteria</taxon>
        <taxon>Pseudomonadati</taxon>
        <taxon>Pseudomonadota</taxon>
        <taxon>Gammaproteobacteria</taxon>
        <taxon>Lysobacterales</taxon>
        <taxon>Rhodanobacteraceae</taxon>
        <taxon>Dyella</taxon>
    </lineage>
</organism>
<evidence type="ECO:0000313" key="2">
    <source>
        <dbReference type="Proteomes" id="UP000027987"/>
    </source>
</evidence>
<proteinExistence type="predicted"/>
<accession>A0A075K1S2</accession>
<dbReference type="EMBL" id="CP008884">
    <property type="protein sequence ID" value="AIF48144.1"/>
    <property type="molecule type" value="Genomic_DNA"/>
</dbReference>
<dbReference type="AlphaFoldDB" id="A0A075K1S2"/>
<reference evidence="1 2" key="1">
    <citation type="submission" date="2014-07" db="EMBL/GenBank/DDBJ databases">
        <title>Complete Genome Sequence of Dyella japonica Strain A8 Isolated from Malaysian Tropical Soil.</title>
        <authorList>
            <person name="Hui R.K.H."/>
            <person name="Chen J.-W."/>
            <person name="Chan K.-G."/>
            <person name="Leung F.C.C."/>
        </authorList>
    </citation>
    <scope>NUCLEOTIDE SEQUENCE [LARGE SCALE GENOMIC DNA]</scope>
    <source>
        <strain evidence="1 2">A8</strain>
    </source>
</reference>
<protein>
    <submittedName>
        <fullName evidence="1">Uncharacterized protein</fullName>
    </submittedName>
</protein>
<dbReference type="PATRIC" id="fig|1217721.7.peg.2717"/>
<name>A0A075K1S2_9GAMM</name>